<keyword evidence="7" id="KW-0653">Protein transport</keyword>
<dbReference type="RefSeq" id="WP_153117635.1">
    <property type="nucleotide sequence ID" value="NZ_JACIGE010000013.1"/>
</dbReference>
<keyword evidence="5" id="KW-0997">Cell inner membrane</keyword>
<accession>A0A840GCU0</accession>
<keyword evidence="3" id="KW-0813">Transport</keyword>
<dbReference type="PANTHER" id="PTHR33446:SF2">
    <property type="entry name" value="PROTEIN TONB"/>
    <property type="match status" value="1"/>
</dbReference>
<dbReference type="Pfam" id="PF03544">
    <property type="entry name" value="TonB_C"/>
    <property type="match status" value="1"/>
</dbReference>
<dbReference type="GO" id="GO:0015031">
    <property type="term" value="P:protein transport"/>
    <property type="evidence" value="ECO:0007669"/>
    <property type="project" value="UniProtKB-KW"/>
</dbReference>
<dbReference type="Gene3D" id="3.30.1150.10">
    <property type="match status" value="1"/>
</dbReference>
<dbReference type="NCBIfam" id="TIGR01352">
    <property type="entry name" value="tonB_Cterm"/>
    <property type="match status" value="1"/>
</dbReference>
<name>A0A840GCU0_RHOTE</name>
<dbReference type="GO" id="GO:0031992">
    <property type="term" value="F:energy transducer activity"/>
    <property type="evidence" value="ECO:0007669"/>
    <property type="project" value="TreeGrafter"/>
</dbReference>
<feature type="region of interest" description="Disordered" evidence="10">
    <location>
        <begin position="1"/>
        <end position="24"/>
    </location>
</feature>
<dbReference type="AlphaFoldDB" id="A0A840GCU0"/>
<keyword evidence="14" id="KW-1185">Reference proteome</keyword>
<feature type="domain" description="TonB C-terminal" evidence="12">
    <location>
        <begin position="151"/>
        <end position="242"/>
    </location>
</feature>
<dbReference type="SUPFAM" id="SSF74653">
    <property type="entry name" value="TolA/TonB C-terminal domain"/>
    <property type="match status" value="1"/>
</dbReference>
<dbReference type="EMBL" id="JACIGE010000013">
    <property type="protein sequence ID" value="MBB4248680.1"/>
    <property type="molecule type" value="Genomic_DNA"/>
</dbReference>
<evidence type="ECO:0000259" key="12">
    <source>
        <dbReference type="PROSITE" id="PS52015"/>
    </source>
</evidence>
<comment type="similarity">
    <text evidence="2">Belongs to the TonB family.</text>
</comment>
<evidence type="ECO:0000256" key="9">
    <source>
        <dbReference type="ARBA" id="ARBA00023136"/>
    </source>
</evidence>
<evidence type="ECO:0000313" key="14">
    <source>
        <dbReference type="Proteomes" id="UP000587070"/>
    </source>
</evidence>
<comment type="caution">
    <text evidence="13">The sequence shown here is derived from an EMBL/GenBank/DDBJ whole genome shotgun (WGS) entry which is preliminary data.</text>
</comment>
<comment type="subcellular location">
    <subcellularLocation>
        <location evidence="1">Cell inner membrane</location>
        <topology evidence="1">Single-pass membrane protein</topology>
        <orientation evidence="1">Periplasmic side</orientation>
    </subcellularLocation>
</comment>
<evidence type="ECO:0000256" key="10">
    <source>
        <dbReference type="SAM" id="MobiDB-lite"/>
    </source>
</evidence>
<evidence type="ECO:0000256" key="7">
    <source>
        <dbReference type="ARBA" id="ARBA00022927"/>
    </source>
</evidence>
<evidence type="ECO:0000313" key="13">
    <source>
        <dbReference type="EMBL" id="MBB4248680.1"/>
    </source>
</evidence>
<gene>
    <name evidence="13" type="ORF">GGD90_003080</name>
</gene>
<feature type="transmembrane region" description="Helical" evidence="11">
    <location>
        <begin position="31"/>
        <end position="52"/>
    </location>
</feature>
<keyword evidence="6 11" id="KW-0812">Transmembrane</keyword>
<evidence type="ECO:0000256" key="6">
    <source>
        <dbReference type="ARBA" id="ARBA00022692"/>
    </source>
</evidence>
<feature type="region of interest" description="Disordered" evidence="10">
    <location>
        <begin position="80"/>
        <end position="115"/>
    </location>
</feature>
<feature type="region of interest" description="Disordered" evidence="10">
    <location>
        <begin position="139"/>
        <end position="160"/>
    </location>
</feature>
<evidence type="ECO:0000256" key="8">
    <source>
        <dbReference type="ARBA" id="ARBA00022989"/>
    </source>
</evidence>
<dbReference type="OrthoDB" id="9792439at2"/>
<sequence length="242" mass="24748">MSSLVDSARAVAAERQPTAPRKRSPASLNRLIGVLVVAGHASLLALLPTGLISPASGSTPAVLVAEWIDAAATAPAEKAIRPLPPMPVPTPKTQAVPKRPAAESPSPPLTSTAAPAPAAATVAASVSNAAATESAAATASAEAAPAGKVSPPRFDADYLKNPPPAYPRTARERGEAGLVVLRVLVSRDGLPLDIDVQRSSGYERLDDAALAAVRHWQFLPARQGGEAVAARVLVPISFNLRS</sequence>
<evidence type="ECO:0000256" key="1">
    <source>
        <dbReference type="ARBA" id="ARBA00004383"/>
    </source>
</evidence>
<dbReference type="InterPro" id="IPR037682">
    <property type="entry name" value="TonB_C"/>
</dbReference>
<evidence type="ECO:0000256" key="4">
    <source>
        <dbReference type="ARBA" id="ARBA00022475"/>
    </source>
</evidence>
<dbReference type="InterPro" id="IPR006260">
    <property type="entry name" value="TonB/TolA_C"/>
</dbReference>
<keyword evidence="4" id="KW-1003">Cell membrane</keyword>
<evidence type="ECO:0000256" key="11">
    <source>
        <dbReference type="SAM" id="Phobius"/>
    </source>
</evidence>
<protein>
    <submittedName>
        <fullName evidence="13">Protein TonB</fullName>
    </submittedName>
</protein>
<organism evidence="13 14">
    <name type="scientific">Rhodocyclus tenuis</name>
    <name type="common">Rhodospirillum tenue</name>
    <dbReference type="NCBI Taxonomy" id="1066"/>
    <lineage>
        <taxon>Bacteria</taxon>
        <taxon>Pseudomonadati</taxon>
        <taxon>Pseudomonadota</taxon>
        <taxon>Betaproteobacteria</taxon>
        <taxon>Rhodocyclales</taxon>
        <taxon>Rhodocyclaceae</taxon>
        <taxon>Rhodocyclus</taxon>
    </lineage>
</organism>
<dbReference type="GO" id="GO:0098797">
    <property type="term" value="C:plasma membrane protein complex"/>
    <property type="evidence" value="ECO:0007669"/>
    <property type="project" value="TreeGrafter"/>
</dbReference>
<keyword evidence="8 11" id="KW-1133">Transmembrane helix</keyword>
<dbReference type="PANTHER" id="PTHR33446">
    <property type="entry name" value="PROTEIN TONB-RELATED"/>
    <property type="match status" value="1"/>
</dbReference>
<evidence type="ECO:0000256" key="5">
    <source>
        <dbReference type="ARBA" id="ARBA00022519"/>
    </source>
</evidence>
<reference evidence="13 14" key="1">
    <citation type="submission" date="2020-08" db="EMBL/GenBank/DDBJ databases">
        <title>Genome sequencing of Purple Non-Sulfur Bacteria from various extreme environments.</title>
        <authorList>
            <person name="Mayer M."/>
        </authorList>
    </citation>
    <scope>NUCLEOTIDE SEQUENCE [LARGE SCALE GENOMIC DNA]</scope>
    <source>
        <strain evidence="13 14">2761</strain>
    </source>
</reference>
<dbReference type="PROSITE" id="PS52015">
    <property type="entry name" value="TONB_CTD"/>
    <property type="match status" value="1"/>
</dbReference>
<dbReference type="GO" id="GO:0055085">
    <property type="term" value="P:transmembrane transport"/>
    <property type="evidence" value="ECO:0007669"/>
    <property type="project" value="InterPro"/>
</dbReference>
<dbReference type="InterPro" id="IPR051045">
    <property type="entry name" value="TonB-dependent_transducer"/>
</dbReference>
<evidence type="ECO:0000256" key="3">
    <source>
        <dbReference type="ARBA" id="ARBA00022448"/>
    </source>
</evidence>
<proteinExistence type="inferred from homology"/>
<evidence type="ECO:0000256" key="2">
    <source>
        <dbReference type="ARBA" id="ARBA00006555"/>
    </source>
</evidence>
<keyword evidence="9 11" id="KW-0472">Membrane</keyword>
<dbReference type="Proteomes" id="UP000587070">
    <property type="component" value="Unassembled WGS sequence"/>
</dbReference>